<feature type="region of interest" description="Disordered" evidence="1">
    <location>
        <begin position="187"/>
        <end position="225"/>
    </location>
</feature>
<keyword evidence="3" id="KW-1185">Reference proteome</keyword>
<proteinExistence type="predicted"/>
<evidence type="ECO:0008006" key="4">
    <source>
        <dbReference type="Google" id="ProtNLM"/>
    </source>
</evidence>
<sequence length="598" mass="65394">MEQYHITIPETPVSMLSRSNSAEASRPPFPVPGSNDGGPASGTNLDAKNKRWDKPRSPATASCSPAQQRRSVTYEILSKSSSAEASSPPPPVSSSDEGSPASSANRDAKTKRIAEPPSLGQQKRQSSESRSPTGSETLLRSGLRSKSEEVARVFITSDRAAEEQSAASGTLDTSAIDQAYNLESNHHELEDTDDEESAAGERPGAWRLQPTRDQKATNTDSLAPNMTVRLDSSRFKPKAGQYNNRQLAGMALLAAGRPCSALQVQNWVAENFPGYRKGKGAWERSLQASLAGRDDFRAIVSLGDRFRLYYFAHPASRKPYEELFSDYTANETASEERPTETPPVRTVTAITPEASIAAQSDVLRDVTIEGATGITTTEPPGDKPSNGSGNSTGPELPILAPPGESTLAASHLTYLGVLSISEENISHDFDGIFMPFERADMFHPIEDRDPPGTRREASFSKAFPELARPSIATMSDADIKKKIEEIKSRPSRKAKWGKRLAFARLHRQDVHDETDGAWKPRFPVETRHQNAEDGDDDVQDSAENLKDIFDMPKNPILILHNDQLAFRDGTLINGKLPRSRVVYKVGRKFGGENGDLRL</sequence>
<reference evidence="2" key="1">
    <citation type="journal article" date="2020" name="Stud. Mycol.">
        <title>101 Dothideomycetes genomes: a test case for predicting lifestyles and emergence of pathogens.</title>
        <authorList>
            <person name="Haridas S."/>
            <person name="Albert R."/>
            <person name="Binder M."/>
            <person name="Bloem J."/>
            <person name="Labutti K."/>
            <person name="Salamov A."/>
            <person name="Andreopoulos B."/>
            <person name="Baker S."/>
            <person name="Barry K."/>
            <person name="Bills G."/>
            <person name="Bluhm B."/>
            <person name="Cannon C."/>
            <person name="Castanera R."/>
            <person name="Culley D."/>
            <person name="Daum C."/>
            <person name="Ezra D."/>
            <person name="Gonzalez J."/>
            <person name="Henrissat B."/>
            <person name="Kuo A."/>
            <person name="Liang C."/>
            <person name="Lipzen A."/>
            <person name="Lutzoni F."/>
            <person name="Magnuson J."/>
            <person name="Mondo S."/>
            <person name="Nolan M."/>
            <person name="Ohm R."/>
            <person name="Pangilinan J."/>
            <person name="Park H.-J."/>
            <person name="Ramirez L."/>
            <person name="Alfaro M."/>
            <person name="Sun H."/>
            <person name="Tritt A."/>
            <person name="Yoshinaga Y."/>
            <person name="Zwiers L.-H."/>
            <person name="Turgeon B."/>
            <person name="Goodwin S."/>
            <person name="Spatafora J."/>
            <person name="Crous P."/>
            <person name="Grigoriev I."/>
        </authorList>
    </citation>
    <scope>NUCLEOTIDE SEQUENCE</scope>
    <source>
        <strain evidence="2">CBS 122367</strain>
    </source>
</reference>
<feature type="region of interest" description="Disordered" evidence="1">
    <location>
        <begin position="371"/>
        <end position="401"/>
    </location>
</feature>
<feature type="compositionally biased region" description="Polar residues" evidence="1">
    <location>
        <begin position="14"/>
        <end position="23"/>
    </location>
</feature>
<name>A0A6G1JPU5_9PLEO</name>
<feature type="compositionally biased region" description="Polar residues" evidence="1">
    <location>
        <begin position="119"/>
        <end position="138"/>
    </location>
</feature>
<organism evidence="2 3">
    <name type="scientific">Lentithecium fluviatile CBS 122367</name>
    <dbReference type="NCBI Taxonomy" id="1168545"/>
    <lineage>
        <taxon>Eukaryota</taxon>
        <taxon>Fungi</taxon>
        <taxon>Dikarya</taxon>
        <taxon>Ascomycota</taxon>
        <taxon>Pezizomycotina</taxon>
        <taxon>Dothideomycetes</taxon>
        <taxon>Pleosporomycetidae</taxon>
        <taxon>Pleosporales</taxon>
        <taxon>Massarineae</taxon>
        <taxon>Lentitheciaceae</taxon>
        <taxon>Lentithecium</taxon>
    </lineage>
</organism>
<feature type="region of interest" description="Disordered" evidence="1">
    <location>
        <begin position="1"/>
        <end position="149"/>
    </location>
</feature>
<feature type="compositionally biased region" description="Polar residues" evidence="1">
    <location>
        <begin position="59"/>
        <end position="71"/>
    </location>
</feature>
<evidence type="ECO:0000313" key="3">
    <source>
        <dbReference type="Proteomes" id="UP000799291"/>
    </source>
</evidence>
<evidence type="ECO:0000256" key="1">
    <source>
        <dbReference type="SAM" id="MobiDB-lite"/>
    </source>
</evidence>
<gene>
    <name evidence="2" type="ORF">K458DRAFT_10977</name>
</gene>
<protein>
    <recommendedName>
        <fullName evidence="4">Fork-head domain-containing protein</fullName>
    </recommendedName>
</protein>
<dbReference type="Proteomes" id="UP000799291">
    <property type="component" value="Unassembled WGS sequence"/>
</dbReference>
<dbReference type="OrthoDB" id="5431456at2759"/>
<feature type="compositionally biased region" description="Low complexity" evidence="1">
    <location>
        <begin position="93"/>
        <end position="103"/>
    </location>
</feature>
<feature type="compositionally biased region" description="Basic and acidic residues" evidence="1">
    <location>
        <begin position="513"/>
        <end position="531"/>
    </location>
</feature>
<feature type="region of interest" description="Disordered" evidence="1">
    <location>
        <begin position="513"/>
        <end position="539"/>
    </location>
</feature>
<evidence type="ECO:0000313" key="2">
    <source>
        <dbReference type="EMBL" id="KAF2692183.1"/>
    </source>
</evidence>
<dbReference type="EMBL" id="MU005569">
    <property type="protein sequence ID" value="KAF2692183.1"/>
    <property type="molecule type" value="Genomic_DNA"/>
</dbReference>
<feature type="compositionally biased region" description="Basic and acidic residues" evidence="1">
    <location>
        <begin position="47"/>
        <end position="56"/>
    </location>
</feature>
<dbReference type="AlphaFoldDB" id="A0A6G1JPU5"/>
<accession>A0A6G1JPU5</accession>